<dbReference type="EMBL" id="CP002666">
    <property type="protein sequence ID" value="AEE44537.1"/>
    <property type="molecule type" value="Genomic_DNA"/>
</dbReference>
<feature type="compositionally biased region" description="Low complexity" evidence="2">
    <location>
        <begin position="211"/>
        <end position="220"/>
    </location>
</feature>
<accession>F4H7I0</accession>
<feature type="region of interest" description="Disordered" evidence="2">
    <location>
        <begin position="206"/>
        <end position="227"/>
    </location>
</feature>
<sequence>MTIDALEQVGLVAREVRTGERGGRPTKVAEARRTYRAEVEDVWDALTSAERLPRWFLPVSGDLRVGGRYQLEGNAGGTVEACERPGRLAVTWEYNGEVSWVEVHLAPAGDGTELRLVHEAHVDPAFWEQFGPGAVGVGWDLALWGLATHLATRAAVDPAAAEAWTVGPEGRAFVTTAATGWADAAAADGDDPAAAREAGARTIAFYTGQEAPTGDAAAPADGDEQTR</sequence>
<dbReference type="RefSeq" id="WP_013769566.1">
    <property type="nucleotide sequence ID" value="NC_015514.1"/>
</dbReference>
<evidence type="ECO:0000256" key="1">
    <source>
        <dbReference type="ARBA" id="ARBA00006817"/>
    </source>
</evidence>
<proteinExistence type="inferred from homology"/>
<dbReference type="AlphaFoldDB" id="F4H7I0"/>
<dbReference type="HOGENOM" id="CLU_108923_0_0_11"/>
<dbReference type="eggNOG" id="COG3832">
    <property type="taxonomic scope" value="Bacteria"/>
</dbReference>
<dbReference type="STRING" id="590998.Celf_0394"/>
<dbReference type="InterPro" id="IPR023393">
    <property type="entry name" value="START-like_dom_sf"/>
</dbReference>
<dbReference type="Proteomes" id="UP000008460">
    <property type="component" value="Chromosome"/>
</dbReference>
<evidence type="ECO:0000259" key="3">
    <source>
        <dbReference type="Pfam" id="PF08327"/>
    </source>
</evidence>
<gene>
    <name evidence="4" type="ordered locus">Celf_0394</name>
</gene>
<reference evidence="4 5" key="1">
    <citation type="submission" date="2011-04" db="EMBL/GenBank/DDBJ databases">
        <title>Complete sequence of Cellulomonas fimi ATCC 484.</title>
        <authorList>
            <consortium name="US DOE Joint Genome Institute"/>
            <person name="Lucas S."/>
            <person name="Han J."/>
            <person name="Lapidus A."/>
            <person name="Cheng J.-F."/>
            <person name="Goodwin L."/>
            <person name="Pitluck S."/>
            <person name="Peters L."/>
            <person name="Chertkov O."/>
            <person name="Detter J.C."/>
            <person name="Han C."/>
            <person name="Tapia R."/>
            <person name="Land M."/>
            <person name="Hauser L."/>
            <person name="Kyrpides N."/>
            <person name="Ivanova N."/>
            <person name="Ovchinnikova G."/>
            <person name="Pagani I."/>
            <person name="Mead D."/>
            <person name="Brumm P."/>
            <person name="Woyke T."/>
        </authorList>
    </citation>
    <scope>NUCLEOTIDE SEQUENCE [LARGE SCALE GENOMIC DNA]</scope>
    <source>
        <strain evidence="5">ATCC 484 / DSM 20113 / JCM 1341 / NBRC 15513 / NCIMB 8980 / NCTC 7547</strain>
    </source>
</reference>
<evidence type="ECO:0000256" key="2">
    <source>
        <dbReference type="SAM" id="MobiDB-lite"/>
    </source>
</evidence>
<feature type="domain" description="Activator of Hsp90 ATPase homologue 1/2-like C-terminal" evidence="3">
    <location>
        <begin position="37"/>
        <end position="150"/>
    </location>
</feature>
<dbReference type="SUPFAM" id="SSF55961">
    <property type="entry name" value="Bet v1-like"/>
    <property type="match status" value="1"/>
</dbReference>
<evidence type="ECO:0000313" key="4">
    <source>
        <dbReference type="EMBL" id="AEE44537.1"/>
    </source>
</evidence>
<dbReference type="InterPro" id="IPR013538">
    <property type="entry name" value="ASHA1/2-like_C"/>
</dbReference>
<dbReference type="Gene3D" id="3.30.530.20">
    <property type="match status" value="1"/>
</dbReference>
<protein>
    <submittedName>
        <fullName evidence="4">Activator of Hsp90 ATPase 1 family protein</fullName>
    </submittedName>
</protein>
<dbReference type="KEGG" id="cfi:Celf_0394"/>
<evidence type="ECO:0000313" key="5">
    <source>
        <dbReference type="Proteomes" id="UP000008460"/>
    </source>
</evidence>
<name>F4H7I0_CELFA</name>
<organism evidence="4 5">
    <name type="scientific">Cellulomonas fimi (strain ATCC 484 / DSM 20113 / JCM 1341 / CCUG 24087 / LMG 16345 / NBRC 15513 / NCIMB 8980 / NCTC 7547 / NRS-133)</name>
    <dbReference type="NCBI Taxonomy" id="590998"/>
    <lineage>
        <taxon>Bacteria</taxon>
        <taxon>Bacillati</taxon>
        <taxon>Actinomycetota</taxon>
        <taxon>Actinomycetes</taxon>
        <taxon>Micrococcales</taxon>
        <taxon>Cellulomonadaceae</taxon>
        <taxon>Cellulomonas</taxon>
    </lineage>
</organism>
<keyword evidence="5" id="KW-1185">Reference proteome</keyword>
<comment type="similarity">
    <text evidence="1">Belongs to the AHA1 family.</text>
</comment>
<dbReference type="Pfam" id="PF08327">
    <property type="entry name" value="AHSA1"/>
    <property type="match status" value="1"/>
</dbReference>
<dbReference type="CDD" id="cd08899">
    <property type="entry name" value="SRPBCC_CalC_Aha1-like_6"/>
    <property type="match status" value="1"/>
</dbReference>